<organism evidence="1">
    <name type="scientific">marine sediment metagenome</name>
    <dbReference type="NCBI Taxonomy" id="412755"/>
    <lineage>
        <taxon>unclassified sequences</taxon>
        <taxon>metagenomes</taxon>
        <taxon>ecological metagenomes</taxon>
    </lineage>
</organism>
<dbReference type="AlphaFoldDB" id="X0ULU9"/>
<name>X0ULU9_9ZZZZ</name>
<accession>X0ULU9</accession>
<evidence type="ECO:0000313" key="1">
    <source>
        <dbReference type="EMBL" id="GAG06769.1"/>
    </source>
</evidence>
<gene>
    <name evidence="1" type="ORF">S01H1_44360</name>
</gene>
<feature type="non-terminal residue" evidence="1">
    <location>
        <position position="1"/>
    </location>
</feature>
<reference evidence="1" key="1">
    <citation type="journal article" date="2014" name="Front. Microbiol.">
        <title>High frequency of phylogenetically diverse reductive dehalogenase-homologous genes in deep subseafloor sedimentary metagenomes.</title>
        <authorList>
            <person name="Kawai M."/>
            <person name="Futagami T."/>
            <person name="Toyoda A."/>
            <person name="Takaki Y."/>
            <person name="Nishi S."/>
            <person name="Hori S."/>
            <person name="Arai W."/>
            <person name="Tsubouchi T."/>
            <person name="Morono Y."/>
            <person name="Uchiyama I."/>
            <person name="Ito T."/>
            <person name="Fujiyama A."/>
            <person name="Inagaki F."/>
            <person name="Takami H."/>
        </authorList>
    </citation>
    <scope>NUCLEOTIDE SEQUENCE</scope>
    <source>
        <strain evidence="1">Expedition CK06-06</strain>
    </source>
</reference>
<proteinExistence type="predicted"/>
<dbReference type="EMBL" id="BARS01028296">
    <property type="protein sequence ID" value="GAG06769.1"/>
    <property type="molecule type" value="Genomic_DNA"/>
</dbReference>
<sequence length="76" mass="9404">FLRYIFSRHWRYRYELPAFRRSAEIAEENGIKFEVENRPGYVSPRFYYARVLAKQYRLGMPYDFLYCYGEIERLGD</sequence>
<protein>
    <submittedName>
        <fullName evidence="1">Uncharacterized protein</fullName>
    </submittedName>
</protein>
<comment type="caution">
    <text evidence="1">The sequence shown here is derived from an EMBL/GenBank/DDBJ whole genome shotgun (WGS) entry which is preliminary data.</text>
</comment>